<reference evidence="2 3" key="1">
    <citation type="journal article" date="2019" name="Nat. Ecol. Evol.">
        <title>Megaphylogeny resolves global patterns of mushroom evolution.</title>
        <authorList>
            <person name="Varga T."/>
            <person name="Krizsan K."/>
            <person name="Foldi C."/>
            <person name="Dima B."/>
            <person name="Sanchez-Garcia M."/>
            <person name="Sanchez-Ramirez S."/>
            <person name="Szollosi G.J."/>
            <person name="Szarkandi J.G."/>
            <person name="Papp V."/>
            <person name="Albert L."/>
            <person name="Andreopoulos W."/>
            <person name="Angelini C."/>
            <person name="Antonin V."/>
            <person name="Barry K.W."/>
            <person name="Bougher N.L."/>
            <person name="Buchanan P."/>
            <person name="Buyck B."/>
            <person name="Bense V."/>
            <person name="Catcheside P."/>
            <person name="Chovatia M."/>
            <person name="Cooper J."/>
            <person name="Damon W."/>
            <person name="Desjardin D."/>
            <person name="Finy P."/>
            <person name="Geml J."/>
            <person name="Haridas S."/>
            <person name="Hughes K."/>
            <person name="Justo A."/>
            <person name="Karasinski D."/>
            <person name="Kautmanova I."/>
            <person name="Kiss B."/>
            <person name="Kocsube S."/>
            <person name="Kotiranta H."/>
            <person name="LaButti K.M."/>
            <person name="Lechner B.E."/>
            <person name="Liimatainen K."/>
            <person name="Lipzen A."/>
            <person name="Lukacs Z."/>
            <person name="Mihaltcheva S."/>
            <person name="Morgado L.N."/>
            <person name="Niskanen T."/>
            <person name="Noordeloos M.E."/>
            <person name="Ohm R.A."/>
            <person name="Ortiz-Santana B."/>
            <person name="Ovrebo C."/>
            <person name="Racz N."/>
            <person name="Riley R."/>
            <person name="Savchenko A."/>
            <person name="Shiryaev A."/>
            <person name="Soop K."/>
            <person name="Spirin V."/>
            <person name="Szebenyi C."/>
            <person name="Tomsovsky M."/>
            <person name="Tulloss R.E."/>
            <person name="Uehling J."/>
            <person name="Grigoriev I.V."/>
            <person name="Vagvolgyi C."/>
            <person name="Papp T."/>
            <person name="Martin F.M."/>
            <person name="Miettinen O."/>
            <person name="Hibbett D.S."/>
            <person name="Nagy L.G."/>
        </authorList>
    </citation>
    <scope>NUCLEOTIDE SEQUENCE [LARGE SCALE GENOMIC DNA]</scope>
    <source>
        <strain evidence="2 3">CBS 309.79</strain>
    </source>
</reference>
<feature type="compositionally biased region" description="Polar residues" evidence="1">
    <location>
        <begin position="29"/>
        <end position="46"/>
    </location>
</feature>
<evidence type="ECO:0000313" key="2">
    <source>
        <dbReference type="EMBL" id="TFL07811.1"/>
    </source>
</evidence>
<evidence type="ECO:0000256" key="1">
    <source>
        <dbReference type="SAM" id="MobiDB-lite"/>
    </source>
</evidence>
<proteinExistence type="predicted"/>
<gene>
    <name evidence="2" type="ORF">BDV98DRAFT_588263</name>
</gene>
<evidence type="ECO:0000313" key="3">
    <source>
        <dbReference type="Proteomes" id="UP000305067"/>
    </source>
</evidence>
<sequence length="294" mass="32292">MSSSNDTGPNVAFRAGRRRPASGSARPLANTNNRPGNTHNCGTTTLHLPPARRNPTGFLTSPMVIERSTASTVHRGKRVKVEATKTKVIKFTGIPIGVTQRELNEFCGLGNIRRGWSNPYDLDGAIAQLRIILSLHGVQDCRIDRRQAHDILVRMTSTFDSWESASRAREALEEGRRGAHHDRTPSISRATLFLRQADPNQHKSSIPLAQFTAQRALWAFLSDTVTGGKSCSLQFDVVPNIEKVFVKVGGDDKRLVGALKVQLEKLTSGEKVDGWHPSLAQDSFRHSVAEDTGV</sequence>
<organism evidence="2 3">
    <name type="scientific">Pterulicium gracile</name>
    <dbReference type="NCBI Taxonomy" id="1884261"/>
    <lineage>
        <taxon>Eukaryota</taxon>
        <taxon>Fungi</taxon>
        <taxon>Dikarya</taxon>
        <taxon>Basidiomycota</taxon>
        <taxon>Agaricomycotina</taxon>
        <taxon>Agaricomycetes</taxon>
        <taxon>Agaricomycetidae</taxon>
        <taxon>Agaricales</taxon>
        <taxon>Pleurotineae</taxon>
        <taxon>Pterulaceae</taxon>
        <taxon>Pterulicium</taxon>
    </lineage>
</organism>
<feature type="region of interest" description="Disordered" evidence="1">
    <location>
        <begin position="1"/>
        <end position="58"/>
    </location>
</feature>
<dbReference type="AlphaFoldDB" id="A0A5C3R466"/>
<dbReference type="OrthoDB" id="1431934at2759"/>
<accession>A0A5C3R466</accession>
<name>A0A5C3R466_9AGAR</name>
<dbReference type="EMBL" id="ML178814">
    <property type="protein sequence ID" value="TFL07811.1"/>
    <property type="molecule type" value="Genomic_DNA"/>
</dbReference>
<keyword evidence="3" id="KW-1185">Reference proteome</keyword>
<dbReference type="Proteomes" id="UP000305067">
    <property type="component" value="Unassembled WGS sequence"/>
</dbReference>
<protein>
    <submittedName>
        <fullName evidence="2">Uncharacterized protein</fullName>
    </submittedName>
</protein>